<organism evidence="1 2">
    <name type="scientific">Meganyctiphanes norvegica</name>
    <name type="common">Northern krill</name>
    <name type="synonym">Thysanopoda norvegica</name>
    <dbReference type="NCBI Taxonomy" id="48144"/>
    <lineage>
        <taxon>Eukaryota</taxon>
        <taxon>Metazoa</taxon>
        <taxon>Ecdysozoa</taxon>
        <taxon>Arthropoda</taxon>
        <taxon>Crustacea</taxon>
        <taxon>Multicrustacea</taxon>
        <taxon>Malacostraca</taxon>
        <taxon>Eumalacostraca</taxon>
        <taxon>Eucarida</taxon>
        <taxon>Euphausiacea</taxon>
        <taxon>Euphausiidae</taxon>
        <taxon>Meganyctiphanes</taxon>
    </lineage>
</organism>
<feature type="non-terminal residue" evidence="1">
    <location>
        <position position="129"/>
    </location>
</feature>
<comment type="caution">
    <text evidence="1">The sequence shown here is derived from an EMBL/GenBank/DDBJ whole genome shotgun (WGS) entry which is preliminary data.</text>
</comment>
<proteinExistence type="predicted"/>
<dbReference type="Proteomes" id="UP001497623">
    <property type="component" value="Unassembled WGS sequence"/>
</dbReference>
<keyword evidence="2" id="KW-1185">Reference proteome</keyword>
<dbReference type="EMBL" id="CAXKWB010011688">
    <property type="protein sequence ID" value="CAL4102193.1"/>
    <property type="molecule type" value="Genomic_DNA"/>
</dbReference>
<sequence length="129" mass="14172">VECEELLCELKIVANRAGADAGAMAPAPLAPGAKVTKISPLKLPTFAGNYAKYNPFKESFNLLIAAAGVEQDMIGHRLHDCLEGEAREFVGTDNTWLGKHNELWRKLDGRYANRWTMTSEILKASVLSQ</sequence>
<evidence type="ECO:0000313" key="1">
    <source>
        <dbReference type="EMBL" id="CAL4102193.1"/>
    </source>
</evidence>
<name>A0AAV2QWM7_MEGNR</name>
<protein>
    <submittedName>
        <fullName evidence="1">Uncharacterized protein</fullName>
    </submittedName>
</protein>
<gene>
    <name evidence="1" type="ORF">MNOR_LOCUS17198</name>
</gene>
<evidence type="ECO:0000313" key="2">
    <source>
        <dbReference type="Proteomes" id="UP001497623"/>
    </source>
</evidence>
<feature type="non-terminal residue" evidence="1">
    <location>
        <position position="1"/>
    </location>
</feature>
<dbReference type="AlphaFoldDB" id="A0AAV2QWM7"/>
<accession>A0AAV2QWM7</accession>
<reference evidence="1 2" key="1">
    <citation type="submission" date="2024-05" db="EMBL/GenBank/DDBJ databases">
        <authorList>
            <person name="Wallberg A."/>
        </authorList>
    </citation>
    <scope>NUCLEOTIDE SEQUENCE [LARGE SCALE GENOMIC DNA]</scope>
</reference>